<evidence type="ECO:0000313" key="4">
    <source>
        <dbReference type="Proteomes" id="UP000317940"/>
    </source>
</evidence>
<feature type="compositionally biased region" description="Low complexity" evidence="1">
    <location>
        <begin position="46"/>
        <end position="61"/>
    </location>
</feature>
<proteinExistence type="predicted"/>
<feature type="region of interest" description="Disordered" evidence="1">
    <location>
        <begin position="156"/>
        <end position="191"/>
    </location>
</feature>
<dbReference type="Proteomes" id="UP000317940">
    <property type="component" value="Unassembled WGS sequence"/>
</dbReference>
<feature type="region of interest" description="Disordered" evidence="1">
    <location>
        <begin position="33"/>
        <end position="82"/>
    </location>
</feature>
<sequence length="440" mass="46056">MSGKACEECGATATPGQAFCDDCGAFLDWGTAAAATPDAPTPPAAAKPAAEPAKPAAAPAPAATPAPAAPAAPAAPPAPKAAPAAEAPSAVVLPAMELPDDLFAPDAPAGDRPHAQAAESEAATRELPPHDPAAPAPAPPAQTTEMERARALLVPVADRSRPTETPPPVAPVLPGTPEAARPTVRTAEPDAGPLNGIGCPWCGTANQTDRHFCRRCAMRLADKPEGPARRPWWRRITDWRNREAPWAGERPRLRRDIGQLLRMAIFGVIGLALVVGLLMAWNPAAEAIEDHFAGRAAVHPTGYEASHSYPDHGPEKAFDEVSNSWWGPGYGGAADGQWIQADFGQPTDLLDLVITPGESARPDQTTLSALPEQMDAIVTTPDGKTTTQTLTLDDGGVQHFTFRHRSVSNVRFVLKAAYGATPDKQVAIAEIEFFGRKGAS</sequence>
<keyword evidence="2" id="KW-0472">Membrane</keyword>
<feature type="compositionally biased region" description="Pro residues" evidence="1">
    <location>
        <begin position="62"/>
        <end position="80"/>
    </location>
</feature>
<evidence type="ECO:0000256" key="1">
    <source>
        <dbReference type="SAM" id="MobiDB-lite"/>
    </source>
</evidence>
<dbReference type="NCBIfam" id="NF047619">
    <property type="entry name" value="NADase_discoid"/>
    <property type="match status" value="1"/>
</dbReference>
<name>A0A561UA83_9ACTN</name>
<accession>A0A561UA83</accession>
<dbReference type="RefSeq" id="WP_145902653.1">
    <property type="nucleotide sequence ID" value="NZ_BAAAMZ010000020.1"/>
</dbReference>
<feature type="compositionally biased region" description="Pro residues" evidence="1">
    <location>
        <begin position="130"/>
        <end position="140"/>
    </location>
</feature>
<keyword evidence="4" id="KW-1185">Reference proteome</keyword>
<evidence type="ECO:0008006" key="5">
    <source>
        <dbReference type="Google" id="ProtNLM"/>
    </source>
</evidence>
<reference evidence="3 4" key="1">
    <citation type="submission" date="2019-06" db="EMBL/GenBank/DDBJ databases">
        <title>Sequencing the genomes of 1000 actinobacteria strains.</title>
        <authorList>
            <person name="Klenk H.-P."/>
        </authorList>
    </citation>
    <scope>NUCLEOTIDE SEQUENCE [LARGE SCALE GENOMIC DNA]</scope>
    <source>
        <strain evidence="3 4">DSM 44826</strain>
    </source>
</reference>
<evidence type="ECO:0000313" key="3">
    <source>
        <dbReference type="EMBL" id="TWF96271.1"/>
    </source>
</evidence>
<keyword evidence="2" id="KW-1133">Transmembrane helix</keyword>
<organism evidence="3 4">
    <name type="scientific">Kitasatospora viridis</name>
    <dbReference type="NCBI Taxonomy" id="281105"/>
    <lineage>
        <taxon>Bacteria</taxon>
        <taxon>Bacillati</taxon>
        <taxon>Actinomycetota</taxon>
        <taxon>Actinomycetes</taxon>
        <taxon>Kitasatosporales</taxon>
        <taxon>Streptomycetaceae</taxon>
        <taxon>Kitasatospora</taxon>
    </lineage>
</organism>
<dbReference type="SUPFAM" id="SSF49785">
    <property type="entry name" value="Galactose-binding domain-like"/>
    <property type="match status" value="1"/>
</dbReference>
<feature type="region of interest" description="Disordered" evidence="1">
    <location>
        <begin position="102"/>
        <end position="144"/>
    </location>
</feature>
<evidence type="ECO:0000256" key="2">
    <source>
        <dbReference type="SAM" id="Phobius"/>
    </source>
</evidence>
<keyword evidence="2" id="KW-0812">Transmembrane</keyword>
<dbReference type="InterPro" id="IPR057561">
    <property type="entry name" value="NADase_transloc"/>
</dbReference>
<protein>
    <recommendedName>
        <fullName evidence="5">Zinc ribbon domain-containing protein</fullName>
    </recommendedName>
</protein>
<dbReference type="EMBL" id="VIWT01000001">
    <property type="protein sequence ID" value="TWF96271.1"/>
    <property type="molecule type" value="Genomic_DNA"/>
</dbReference>
<dbReference type="Gene3D" id="2.60.120.260">
    <property type="entry name" value="Galactose-binding domain-like"/>
    <property type="match status" value="1"/>
</dbReference>
<dbReference type="AlphaFoldDB" id="A0A561UA83"/>
<feature type="transmembrane region" description="Helical" evidence="2">
    <location>
        <begin position="260"/>
        <end position="281"/>
    </location>
</feature>
<dbReference type="InterPro" id="IPR008979">
    <property type="entry name" value="Galactose-bd-like_sf"/>
</dbReference>
<gene>
    <name evidence="3" type="ORF">FHX73_1135</name>
</gene>
<dbReference type="OrthoDB" id="3808044at2"/>
<comment type="caution">
    <text evidence="3">The sequence shown here is derived from an EMBL/GenBank/DDBJ whole genome shotgun (WGS) entry which is preliminary data.</text>
</comment>